<dbReference type="KEGG" id="rbc:BN938_2457"/>
<organism evidence="2 3">
    <name type="scientific">Mucinivorans hirudinis</name>
    <dbReference type="NCBI Taxonomy" id="1433126"/>
    <lineage>
        <taxon>Bacteria</taxon>
        <taxon>Pseudomonadati</taxon>
        <taxon>Bacteroidota</taxon>
        <taxon>Bacteroidia</taxon>
        <taxon>Bacteroidales</taxon>
        <taxon>Rikenellaceae</taxon>
        <taxon>Mucinivorans</taxon>
    </lineage>
</organism>
<dbReference type="eggNOG" id="ENOG5033EFN">
    <property type="taxonomic scope" value="Bacteria"/>
</dbReference>
<keyword evidence="3" id="KW-1185">Reference proteome</keyword>
<feature type="transmembrane region" description="Helical" evidence="1">
    <location>
        <begin position="25"/>
        <end position="47"/>
    </location>
</feature>
<evidence type="ECO:0000256" key="1">
    <source>
        <dbReference type="SAM" id="Phobius"/>
    </source>
</evidence>
<sequence length="232" mass="25302">MTMERNIELRSEKVRNIIGQIPPMLLRYGAAIIGAALLAMVSISAFIPYQESVPVEVTISTTPAIREINAVEDGIFVHAGAIEKSIEAGGTVGYLYHRETLSPIITPISGRVVFNAKSREAVSVGSLICIVIPRDSLYYYGAAEISVGDKSRIAANSKVILQTTATEDIIGYMREISPLASSGNRHKVVIDFRDTPHSLLTPYEKLSGKVIISQTTILKRFINSLKISRNAD</sequence>
<accession>A0A060RAB3</accession>
<keyword evidence="1" id="KW-0812">Transmembrane</keyword>
<proteinExistence type="predicted"/>
<dbReference type="EMBL" id="HG934468">
    <property type="protein sequence ID" value="CDN32527.1"/>
    <property type="molecule type" value="Genomic_DNA"/>
</dbReference>
<keyword evidence="1" id="KW-1133">Transmembrane helix</keyword>
<dbReference type="HOGENOM" id="CLU_1193773_0_0_10"/>
<evidence type="ECO:0008006" key="4">
    <source>
        <dbReference type="Google" id="ProtNLM"/>
    </source>
</evidence>
<keyword evidence="1" id="KW-0472">Membrane</keyword>
<dbReference type="STRING" id="1433126.BN938_2457"/>
<dbReference type="Proteomes" id="UP000027616">
    <property type="component" value="Chromosome I"/>
</dbReference>
<reference evidence="2 3" key="1">
    <citation type="journal article" date="2015" name="Genome Announc.">
        <title>Complete Genome Sequence of the Novel Leech Symbiont Mucinivorans hirudinis M3T.</title>
        <authorList>
            <person name="Nelson M.C."/>
            <person name="Bomar L."/>
            <person name="Graf J."/>
        </authorList>
    </citation>
    <scope>NUCLEOTIDE SEQUENCE [LARGE SCALE GENOMIC DNA]</scope>
    <source>
        <strain evidence="3">M3</strain>
    </source>
</reference>
<evidence type="ECO:0000313" key="3">
    <source>
        <dbReference type="Proteomes" id="UP000027616"/>
    </source>
</evidence>
<dbReference type="AlphaFoldDB" id="A0A060RAB3"/>
<evidence type="ECO:0000313" key="2">
    <source>
        <dbReference type="EMBL" id="CDN32527.1"/>
    </source>
</evidence>
<protein>
    <recommendedName>
        <fullName evidence="4">HlyD family secretion protein</fullName>
    </recommendedName>
</protein>
<gene>
    <name evidence="2" type="ORF">BN938_2457</name>
</gene>
<name>A0A060RAB3_9BACT</name>